<proteinExistence type="predicted"/>
<feature type="region of interest" description="Disordered" evidence="5">
    <location>
        <begin position="352"/>
        <end position="416"/>
    </location>
</feature>
<evidence type="ECO:0000256" key="4">
    <source>
        <dbReference type="PROSITE-ProRule" id="PRU00723"/>
    </source>
</evidence>
<dbReference type="GO" id="GO:0000492">
    <property type="term" value="P:box C/D snoRNP assembly"/>
    <property type="evidence" value="ECO:0007669"/>
    <property type="project" value="TreeGrafter"/>
</dbReference>
<keyword evidence="3 4" id="KW-0862">Zinc</keyword>
<feature type="compositionally biased region" description="Acidic residues" evidence="5">
    <location>
        <begin position="301"/>
        <end position="311"/>
    </location>
</feature>
<feature type="compositionally biased region" description="Basic and acidic residues" evidence="5">
    <location>
        <begin position="357"/>
        <end position="392"/>
    </location>
</feature>
<dbReference type="PROSITE" id="PS50103">
    <property type="entry name" value="ZF_C3H1"/>
    <property type="match status" value="1"/>
</dbReference>
<feature type="compositionally biased region" description="Basic and acidic residues" evidence="5">
    <location>
        <begin position="400"/>
        <end position="416"/>
    </location>
</feature>
<feature type="zinc finger region" description="C3H1-type" evidence="4">
    <location>
        <begin position="610"/>
        <end position="638"/>
    </location>
</feature>
<name>A0A0J6YM78_COCIT</name>
<dbReference type="GO" id="GO:0008270">
    <property type="term" value="F:zinc ion binding"/>
    <property type="evidence" value="ECO:0007669"/>
    <property type="project" value="UniProtKB-KW"/>
</dbReference>
<evidence type="ECO:0000256" key="1">
    <source>
        <dbReference type="ARBA" id="ARBA00022723"/>
    </source>
</evidence>
<dbReference type="InterPro" id="IPR039136">
    <property type="entry name" value="NUFIP1-like"/>
</dbReference>
<feature type="compositionally biased region" description="Low complexity" evidence="5">
    <location>
        <begin position="561"/>
        <end position="581"/>
    </location>
</feature>
<dbReference type="GO" id="GO:0005634">
    <property type="term" value="C:nucleus"/>
    <property type="evidence" value="ECO:0007669"/>
    <property type="project" value="TreeGrafter"/>
</dbReference>
<organism evidence="7 8">
    <name type="scientific">Coccidioides immitis RMSCC 2394</name>
    <dbReference type="NCBI Taxonomy" id="404692"/>
    <lineage>
        <taxon>Eukaryota</taxon>
        <taxon>Fungi</taxon>
        <taxon>Dikarya</taxon>
        <taxon>Ascomycota</taxon>
        <taxon>Pezizomycotina</taxon>
        <taxon>Eurotiomycetes</taxon>
        <taxon>Eurotiomycetidae</taxon>
        <taxon>Onygenales</taxon>
        <taxon>Onygenaceae</taxon>
        <taxon>Coccidioides</taxon>
    </lineage>
</organism>
<dbReference type="OrthoDB" id="273070at2759"/>
<feature type="compositionally biased region" description="Gly residues" evidence="5">
    <location>
        <begin position="53"/>
        <end position="63"/>
    </location>
</feature>
<feature type="domain" description="C3H1-type" evidence="6">
    <location>
        <begin position="610"/>
        <end position="638"/>
    </location>
</feature>
<dbReference type="Proteomes" id="UP000054565">
    <property type="component" value="Unassembled WGS sequence"/>
</dbReference>
<evidence type="ECO:0000313" key="7">
    <source>
        <dbReference type="EMBL" id="KMP09766.1"/>
    </source>
</evidence>
<gene>
    <name evidence="7" type="ORF">CIRG_08999</name>
</gene>
<feature type="region of interest" description="Disordered" evidence="5">
    <location>
        <begin position="1"/>
        <end position="316"/>
    </location>
</feature>
<dbReference type="InterPro" id="IPR036855">
    <property type="entry name" value="Znf_CCCH_sf"/>
</dbReference>
<feature type="compositionally biased region" description="Basic residues" evidence="5">
    <location>
        <begin position="43"/>
        <end position="52"/>
    </location>
</feature>
<feature type="compositionally biased region" description="Acidic residues" evidence="5">
    <location>
        <begin position="582"/>
        <end position="591"/>
    </location>
</feature>
<dbReference type="SMART" id="SM00356">
    <property type="entry name" value="ZnF_C3H1"/>
    <property type="match status" value="1"/>
</dbReference>
<feature type="compositionally biased region" description="Polar residues" evidence="5">
    <location>
        <begin position="81"/>
        <end position="90"/>
    </location>
</feature>
<dbReference type="PANTHER" id="PTHR13309:SF0">
    <property type="entry name" value="FMR1-INTERACTING PROTEIN NUFIP1"/>
    <property type="match status" value="1"/>
</dbReference>
<dbReference type="Pfam" id="PF10453">
    <property type="entry name" value="NUFIP1"/>
    <property type="match status" value="1"/>
</dbReference>
<reference evidence="8" key="1">
    <citation type="journal article" date="2010" name="Genome Res.">
        <title>Population genomic sequencing of Coccidioides fungi reveals recent hybridization and transposon control.</title>
        <authorList>
            <person name="Neafsey D.E."/>
            <person name="Barker B.M."/>
            <person name="Sharpton T.J."/>
            <person name="Stajich J.E."/>
            <person name="Park D.J."/>
            <person name="Whiston E."/>
            <person name="Hung C.-Y."/>
            <person name="McMahan C."/>
            <person name="White J."/>
            <person name="Sykes S."/>
            <person name="Heiman D."/>
            <person name="Young S."/>
            <person name="Zeng Q."/>
            <person name="Abouelleil A."/>
            <person name="Aftuck L."/>
            <person name="Bessette D."/>
            <person name="Brown A."/>
            <person name="FitzGerald M."/>
            <person name="Lui A."/>
            <person name="Macdonald J.P."/>
            <person name="Priest M."/>
            <person name="Orbach M.J."/>
            <person name="Galgiani J.N."/>
            <person name="Kirkland T.N."/>
            <person name="Cole G.T."/>
            <person name="Birren B.W."/>
            <person name="Henn M.R."/>
            <person name="Taylor J.W."/>
            <person name="Rounsley S.D."/>
        </authorList>
    </citation>
    <scope>NUCLEOTIDE SEQUENCE [LARGE SCALE GENOMIC DNA]</scope>
    <source>
        <strain evidence="8">RMSCC 2394</strain>
    </source>
</reference>
<dbReference type="Pfam" id="PF00642">
    <property type="entry name" value="zf-CCCH"/>
    <property type="match status" value="1"/>
</dbReference>
<accession>A0A0J6YM78</accession>
<protein>
    <recommendedName>
        <fullName evidence="6">C3H1-type domain-containing protein</fullName>
    </recommendedName>
</protein>
<evidence type="ECO:0000256" key="5">
    <source>
        <dbReference type="SAM" id="MobiDB-lite"/>
    </source>
</evidence>
<dbReference type="GO" id="GO:0003723">
    <property type="term" value="F:RNA binding"/>
    <property type="evidence" value="ECO:0007669"/>
    <property type="project" value="InterPro"/>
</dbReference>
<feature type="compositionally biased region" description="Low complexity" evidence="5">
    <location>
        <begin position="699"/>
        <end position="708"/>
    </location>
</feature>
<sequence>MAPGGFSFPPPPPPPPSPAAPATNSFQGAQPQSSRGRGGRGAGSHHRGRGRGTGHVGGRGGYIAGPPAANYGPPQSYPYHASNNPPSQYNMPGAQRPATYPVRAYGQPHATAQFPPPQSPYGSPVSPQFPTHHQPRHPPPPSSGYPPQMHSPLIQPPHHAPGPGPPAVMSPPMRWGFDHAGTPGAYPPQQNYTPAPPHAQPRQPHERQGGYRQQRGFNASHASGPYPSNDKSQSRMNKRPHSAAFTSKQDDTRPTAPLPVPSFGNPLPSKPPAAVDATRKPKKKRRKYNQLGLTPKAEEHESSEDEDDVDEETKLATQITENELKITYRGRTATLQSAAEITAWIEERKQRYPTIARVEERKKELQERKLAREAKKAEQEEQRRQREADARKRGERRKAKTEEQKLDPADAAEKAKLKAEKLRRKLIKEEKRVAKAEAAAAKARRAAEALASEADGGTAEMVDPSPGAVVAHRGDSQGRDSMDPEGVPLTYGPASPSRETKDDIIEDQSGQAFETELSQQHRDEVGSSEITAETPGVNGDRHANLTERQAKADECAEDLSSDISSETSDTSDETTSSGSDSSSDEGDDGSAPEEMTTKRERPERVPPPPRKSRNLCHQFVKTGKCRRGKNCRYVHEVSDKHRLLGKESGSQRPGLFQALLGRQREEEDQRVMQAISWLGGAGVLDEPETGEAMRDGGDAAKAGTAGDC</sequence>
<feature type="compositionally biased region" description="Polar residues" evidence="5">
    <location>
        <begin position="508"/>
        <end position="518"/>
    </location>
</feature>
<dbReference type="Gene3D" id="3.30.1370.210">
    <property type="match status" value="1"/>
</dbReference>
<dbReference type="EMBL" id="DS028100">
    <property type="protein sequence ID" value="KMP09766.1"/>
    <property type="molecule type" value="Genomic_DNA"/>
</dbReference>
<feature type="compositionally biased region" description="Basic and acidic residues" evidence="5">
    <location>
        <begin position="595"/>
        <end position="604"/>
    </location>
</feature>
<evidence type="ECO:0000313" key="8">
    <source>
        <dbReference type="Proteomes" id="UP000054565"/>
    </source>
</evidence>
<dbReference type="SUPFAM" id="SSF90229">
    <property type="entry name" value="CCCH zinc finger"/>
    <property type="match status" value="1"/>
</dbReference>
<evidence type="ECO:0000256" key="2">
    <source>
        <dbReference type="ARBA" id="ARBA00022771"/>
    </source>
</evidence>
<feature type="compositionally biased region" description="Pro residues" evidence="5">
    <location>
        <begin position="154"/>
        <end position="169"/>
    </location>
</feature>
<feature type="region of interest" description="Disordered" evidence="5">
    <location>
        <begin position="682"/>
        <end position="708"/>
    </location>
</feature>
<dbReference type="PANTHER" id="PTHR13309">
    <property type="entry name" value="NUCLEAR FRAGILE X MENTAL RETARDATION PROTEIN INTERACTING PROTEIN 1"/>
    <property type="match status" value="1"/>
</dbReference>
<feature type="region of interest" description="Disordered" evidence="5">
    <location>
        <begin position="433"/>
        <end position="616"/>
    </location>
</feature>
<feature type="compositionally biased region" description="Polar residues" evidence="5">
    <location>
        <begin position="23"/>
        <end position="32"/>
    </location>
</feature>
<feature type="compositionally biased region" description="Pro residues" evidence="5">
    <location>
        <begin position="8"/>
        <end position="19"/>
    </location>
</feature>
<feature type="compositionally biased region" description="Basic and acidic residues" evidence="5">
    <location>
        <begin position="539"/>
        <end position="554"/>
    </location>
</feature>
<dbReference type="InterPro" id="IPR019496">
    <property type="entry name" value="NUFIP1_cons_dom"/>
</dbReference>
<evidence type="ECO:0000259" key="6">
    <source>
        <dbReference type="PROSITE" id="PS50103"/>
    </source>
</evidence>
<dbReference type="AlphaFoldDB" id="A0A0J6YM78"/>
<feature type="compositionally biased region" description="Basic and acidic residues" evidence="5">
    <location>
        <begin position="472"/>
        <end position="482"/>
    </location>
</feature>
<evidence type="ECO:0000256" key="3">
    <source>
        <dbReference type="ARBA" id="ARBA00022833"/>
    </source>
</evidence>
<keyword evidence="1 4" id="KW-0479">Metal-binding</keyword>
<keyword evidence="2 4" id="KW-0863">Zinc-finger</keyword>
<dbReference type="InterPro" id="IPR000571">
    <property type="entry name" value="Znf_CCCH"/>
</dbReference>